<evidence type="ECO:0000259" key="8">
    <source>
        <dbReference type="Pfam" id="PF00127"/>
    </source>
</evidence>
<dbReference type="InterPro" id="IPR000923">
    <property type="entry name" value="BlueCu_1"/>
</dbReference>
<evidence type="ECO:0000256" key="4">
    <source>
        <dbReference type="ARBA" id="ARBA00022764"/>
    </source>
</evidence>
<evidence type="ECO:0000313" key="9">
    <source>
        <dbReference type="EMBL" id="CAA9570348.1"/>
    </source>
</evidence>
<dbReference type="InterPro" id="IPR008972">
    <property type="entry name" value="Cupredoxin"/>
</dbReference>
<evidence type="ECO:0000256" key="6">
    <source>
        <dbReference type="ARBA" id="ARBA00023008"/>
    </source>
</evidence>
<evidence type="ECO:0000256" key="7">
    <source>
        <dbReference type="PIRSR" id="PIRSR602386-1"/>
    </source>
</evidence>
<keyword evidence="3 7" id="KW-0479">Metal-binding</keyword>
<dbReference type="InterPro" id="IPR052721">
    <property type="entry name" value="ET_Amicyanin"/>
</dbReference>
<evidence type="ECO:0000256" key="1">
    <source>
        <dbReference type="ARBA" id="ARBA00004418"/>
    </source>
</evidence>
<comment type="cofactor">
    <cofactor evidence="7">
        <name>Cu cation</name>
        <dbReference type="ChEBI" id="CHEBI:23378"/>
    </cofactor>
    <text evidence="7">Binds 1 copper ion per subunit.</text>
</comment>
<dbReference type="InterPro" id="IPR002386">
    <property type="entry name" value="Amicyanin/Pseudoazurin"/>
</dbReference>
<name>A0A6J4VCK8_9BACT</name>
<accession>A0A6J4VCK8</accession>
<dbReference type="PRINTS" id="PR00155">
    <property type="entry name" value="AMICYANIN"/>
</dbReference>
<dbReference type="Gene3D" id="2.60.40.420">
    <property type="entry name" value="Cupredoxins - blue copper proteins"/>
    <property type="match status" value="1"/>
</dbReference>
<feature type="domain" description="Blue (type 1) copper" evidence="8">
    <location>
        <begin position="193"/>
        <end position="276"/>
    </location>
</feature>
<sequence>MSRLIRPAHTGRSIRSGVLTIVLLAAVISPGWAEARAGLHDDHSGVRPYPAHIHTGTCDALGGVEYPLTDAGQQDGDQEGTNPAVIIAESTTTIPASLDDLLAEPHALNVHLSADDMGTYVACGDLGGVVVEDRLVIGLAELNGSGLSGIGILTATGDETEVRFFLSLAKPEDDGGGVVASPSASPEAGAAVEAEVTVEITDFAYRDATLEVPVGTTVRWVNNDLFPHTVTSTSDDRALASGDMSKGDEFTFTFTEPGTYEYICSFHDNMTGSVVVS</sequence>
<dbReference type="GO" id="GO:0009055">
    <property type="term" value="F:electron transfer activity"/>
    <property type="evidence" value="ECO:0007669"/>
    <property type="project" value="InterPro"/>
</dbReference>
<dbReference type="PANTHER" id="PTHR36507:SF1">
    <property type="entry name" value="BLL1555 PROTEIN"/>
    <property type="match status" value="1"/>
</dbReference>
<evidence type="ECO:0000256" key="2">
    <source>
        <dbReference type="ARBA" id="ARBA00022448"/>
    </source>
</evidence>
<keyword evidence="5" id="KW-0249">Electron transport</keyword>
<dbReference type="GO" id="GO:0005507">
    <property type="term" value="F:copper ion binding"/>
    <property type="evidence" value="ECO:0007669"/>
    <property type="project" value="InterPro"/>
</dbReference>
<dbReference type="CDD" id="cd13921">
    <property type="entry name" value="Amicyanin"/>
    <property type="match status" value="1"/>
</dbReference>
<protein>
    <recommendedName>
        <fullName evidence="8">Blue (type 1) copper domain-containing protein</fullName>
    </recommendedName>
</protein>
<evidence type="ECO:0000256" key="3">
    <source>
        <dbReference type="ARBA" id="ARBA00022723"/>
    </source>
</evidence>
<dbReference type="SUPFAM" id="SSF49503">
    <property type="entry name" value="Cupredoxins"/>
    <property type="match status" value="1"/>
</dbReference>
<dbReference type="EMBL" id="CADCWH010000392">
    <property type="protein sequence ID" value="CAA9570348.1"/>
    <property type="molecule type" value="Genomic_DNA"/>
</dbReference>
<keyword evidence="4" id="KW-0574">Periplasm</keyword>
<dbReference type="InterPro" id="IPR035668">
    <property type="entry name" value="Amicyanin"/>
</dbReference>
<gene>
    <name evidence="9" type="ORF">AVDCRST_MAG70-2442</name>
</gene>
<evidence type="ECO:0000256" key="5">
    <source>
        <dbReference type="ARBA" id="ARBA00022982"/>
    </source>
</evidence>
<feature type="binding site" evidence="7">
    <location>
        <position position="228"/>
    </location>
    <ligand>
        <name>Cu cation</name>
        <dbReference type="ChEBI" id="CHEBI:23378"/>
    </ligand>
</feature>
<proteinExistence type="predicted"/>
<dbReference type="AlphaFoldDB" id="A0A6J4VCK8"/>
<reference evidence="9" key="1">
    <citation type="submission" date="2020-02" db="EMBL/GenBank/DDBJ databases">
        <authorList>
            <person name="Meier V. D."/>
        </authorList>
    </citation>
    <scope>NUCLEOTIDE SEQUENCE</scope>
    <source>
        <strain evidence="9">AVDCRST_MAG70</strain>
    </source>
</reference>
<keyword evidence="2" id="KW-0813">Transport</keyword>
<dbReference type="Pfam" id="PF00127">
    <property type="entry name" value="Copper-bind"/>
    <property type="match status" value="1"/>
</dbReference>
<feature type="binding site" evidence="7">
    <location>
        <position position="264"/>
    </location>
    <ligand>
        <name>Cu cation</name>
        <dbReference type="ChEBI" id="CHEBI:23378"/>
    </ligand>
</feature>
<dbReference type="PANTHER" id="PTHR36507">
    <property type="entry name" value="BLL1555 PROTEIN"/>
    <property type="match status" value="1"/>
</dbReference>
<feature type="binding site" evidence="7">
    <location>
        <position position="267"/>
    </location>
    <ligand>
        <name>Cu cation</name>
        <dbReference type="ChEBI" id="CHEBI:23378"/>
    </ligand>
</feature>
<dbReference type="GO" id="GO:0042597">
    <property type="term" value="C:periplasmic space"/>
    <property type="evidence" value="ECO:0007669"/>
    <property type="project" value="UniProtKB-SubCell"/>
</dbReference>
<keyword evidence="6 7" id="KW-0186">Copper</keyword>
<organism evidence="9">
    <name type="scientific">uncultured Thermomicrobiales bacterium</name>
    <dbReference type="NCBI Taxonomy" id="1645740"/>
    <lineage>
        <taxon>Bacteria</taxon>
        <taxon>Pseudomonadati</taxon>
        <taxon>Thermomicrobiota</taxon>
        <taxon>Thermomicrobia</taxon>
        <taxon>Thermomicrobiales</taxon>
        <taxon>environmental samples</taxon>
    </lineage>
</organism>
<comment type="subcellular location">
    <subcellularLocation>
        <location evidence="1">Periplasm</location>
    </subcellularLocation>
</comment>